<dbReference type="AlphaFoldDB" id="M1PB40"/>
<dbReference type="KEGG" id="chn:A605_14557"/>
<sequence>MARRGRISLEARQRQRVFLERQRRTAEAQGAVLLKLGEHLDTITEHEAHAGHQIVRLRELGMTLTTLSETTGLSIRRLNQLIATHEKAERDAVEDEATTPLF</sequence>
<dbReference type="RefSeq" id="WP_015402289.1">
    <property type="nucleotide sequence ID" value="NC_020303.1"/>
</dbReference>
<name>M1PB40_9CORY</name>
<evidence type="ECO:0000313" key="1">
    <source>
        <dbReference type="EMBL" id="AGF73881.1"/>
    </source>
</evidence>
<reference evidence="1 2" key="1">
    <citation type="journal article" date="2012" name="Stand. Genomic Sci.">
        <title>Genome sequence of the halotolerant bacterium Corynebacterium halotolerans type strain YIM 70093(T) (= DSM 44683(T)).</title>
        <authorList>
            <person name="Ruckert C."/>
            <person name="Albersmeier A."/>
            <person name="Al-Dilaimi A."/>
            <person name="Niehaus K."/>
            <person name="Szczepanowski R."/>
            <person name="Kalinowski J."/>
        </authorList>
    </citation>
    <scope>NUCLEOTIDE SEQUENCE [LARGE SCALE GENOMIC DNA]</scope>
    <source>
        <strain evidence="1">DSM 44683</strain>
        <plasmid evidence="2">Plasmid pCha1</plasmid>
    </source>
</reference>
<dbReference type="Proteomes" id="UP000011723">
    <property type="component" value="Plasmid pCha1"/>
</dbReference>
<organism evidence="1 2">
    <name type="scientific">Corynebacterium halotolerans YIM 70093 = DSM 44683</name>
    <dbReference type="NCBI Taxonomy" id="1121362"/>
    <lineage>
        <taxon>Bacteria</taxon>
        <taxon>Bacillati</taxon>
        <taxon>Actinomycetota</taxon>
        <taxon>Actinomycetes</taxon>
        <taxon>Mycobacteriales</taxon>
        <taxon>Corynebacteriaceae</taxon>
        <taxon>Corynebacterium</taxon>
    </lineage>
</organism>
<keyword evidence="1" id="KW-0614">Plasmid</keyword>
<keyword evidence="2" id="KW-1185">Reference proteome</keyword>
<protein>
    <submittedName>
        <fullName evidence="1">Uncharacterized protein</fullName>
    </submittedName>
</protein>
<geneLocation type="plasmid" evidence="1 2">
    <name>pCha1</name>
</geneLocation>
<evidence type="ECO:0000313" key="2">
    <source>
        <dbReference type="Proteomes" id="UP000011723"/>
    </source>
</evidence>
<dbReference type="PATRIC" id="fig|1121362.3.peg.2930"/>
<dbReference type="HOGENOM" id="CLU_2272646_0_0_11"/>
<dbReference type="EMBL" id="CP003698">
    <property type="protein sequence ID" value="AGF73881.1"/>
    <property type="molecule type" value="Genomic_DNA"/>
</dbReference>
<proteinExistence type="predicted"/>
<gene>
    <name evidence="1" type="ORF">A605_14557</name>
</gene>
<accession>M1PB40</accession>